<feature type="compositionally biased region" description="Polar residues" evidence="5">
    <location>
        <begin position="479"/>
        <end position="488"/>
    </location>
</feature>
<feature type="region of interest" description="Disordered" evidence="5">
    <location>
        <begin position="891"/>
        <end position="947"/>
    </location>
</feature>
<feature type="compositionally biased region" description="Basic and acidic residues" evidence="5">
    <location>
        <begin position="793"/>
        <end position="810"/>
    </location>
</feature>
<feature type="compositionally biased region" description="Basic and acidic residues" evidence="5">
    <location>
        <begin position="891"/>
        <end position="904"/>
    </location>
</feature>
<keyword evidence="8" id="KW-1185">Reference proteome</keyword>
<dbReference type="GO" id="GO:0005739">
    <property type="term" value="C:mitochondrion"/>
    <property type="evidence" value="ECO:0007669"/>
    <property type="project" value="UniProtKB-SubCell"/>
</dbReference>
<feature type="region of interest" description="Disordered" evidence="5">
    <location>
        <begin position="305"/>
        <end position="360"/>
    </location>
</feature>
<evidence type="ECO:0000256" key="1">
    <source>
        <dbReference type="ARBA" id="ARBA00004173"/>
    </source>
</evidence>
<protein>
    <recommendedName>
        <fullName evidence="4">Small ribosomal subunit protein mS38</fullName>
    </recommendedName>
</protein>
<dbReference type="Pfam" id="PF08213">
    <property type="entry name" value="COX24_C"/>
    <property type="match status" value="1"/>
</dbReference>
<comment type="subcellular location">
    <subcellularLocation>
        <location evidence="1">Mitochondrion</location>
    </subcellularLocation>
</comment>
<keyword evidence="2" id="KW-0496">Mitochondrion</keyword>
<feature type="region of interest" description="Disordered" evidence="5">
    <location>
        <begin position="182"/>
        <end position="213"/>
    </location>
</feature>
<feature type="region of interest" description="Disordered" evidence="5">
    <location>
        <begin position="1168"/>
        <end position="1234"/>
    </location>
</feature>
<accession>A0A8H4RUT9</accession>
<dbReference type="InterPro" id="IPR013177">
    <property type="entry name" value="Ribosomal_mS38_C"/>
</dbReference>
<dbReference type="Proteomes" id="UP000566819">
    <property type="component" value="Unassembled WGS sequence"/>
</dbReference>
<evidence type="ECO:0000313" key="7">
    <source>
        <dbReference type="EMBL" id="KAF4635440.1"/>
    </source>
</evidence>
<evidence type="ECO:0000256" key="3">
    <source>
        <dbReference type="ARBA" id="ARBA00035647"/>
    </source>
</evidence>
<feature type="compositionally biased region" description="Polar residues" evidence="5">
    <location>
        <begin position="1192"/>
        <end position="1201"/>
    </location>
</feature>
<dbReference type="OrthoDB" id="5353066at2759"/>
<feature type="region of interest" description="Disordered" evidence="5">
    <location>
        <begin position="425"/>
        <end position="446"/>
    </location>
</feature>
<dbReference type="PANTHER" id="PTHR32035">
    <property type="entry name" value="AURORA KINASE A-INTERACTING PROTEIN"/>
    <property type="match status" value="1"/>
</dbReference>
<feature type="domain" description="Ribosomal protein mS38 C-terminal" evidence="6">
    <location>
        <begin position="1455"/>
        <end position="1488"/>
    </location>
</feature>
<feature type="region of interest" description="Disordered" evidence="5">
    <location>
        <begin position="793"/>
        <end position="844"/>
    </location>
</feature>
<organism evidence="7 8">
    <name type="scientific">Cudoniella acicularis</name>
    <dbReference type="NCBI Taxonomy" id="354080"/>
    <lineage>
        <taxon>Eukaryota</taxon>
        <taxon>Fungi</taxon>
        <taxon>Dikarya</taxon>
        <taxon>Ascomycota</taxon>
        <taxon>Pezizomycotina</taxon>
        <taxon>Leotiomycetes</taxon>
        <taxon>Helotiales</taxon>
        <taxon>Tricladiaceae</taxon>
        <taxon>Cudoniella</taxon>
    </lineage>
</organism>
<comment type="caution">
    <text evidence="7">The sequence shown here is derived from an EMBL/GenBank/DDBJ whole genome shotgun (WGS) entry which is preliminary data.</text>
</comment>
<comment type="similarity">
    <text evidence="3">Belongs to the mitochondrion-specific ribosomal protein mS38 family.</text>
</comment>
<evidence type="ECO:0000256" key="5">
    <source>
        <dbReference type="SAM" id="MobiDB-lite"/>
    </source>
</evidence>
<feature type="region of interest" description="Disordered" evidence="5">
    <location>
        <begin position="596"/>
        <end position="619"/>
    </location>
</feature>
<gene>
    <name evidence="7" type="ORF">G7Y89_g2650</name>
</gene>
<sequence>MNSQSSPAFSGADSASRPFINPIEINSGTSWLKPAIPVDSAQGSVDPTKSKANFHQHPGLPGEVSSRSLYQGSERPVLDRKKTPARAVFHDLPTAHSSITSKSAKSRHQPVSQNAEAAYDDEDENSIPLQDLEKKNVQDDLSFLPVRPPPVAMSSSKPLHQSTNTGQPALASVSLHAGNTFTRHEGEPIASKAVPYKPSEEAKGDRSNLLQNDSSIYPSNLEAAPALSQDGDHENRMEVDIADFGTCTRVGDNMYQSLYDDPESEYNESIFDKKRTPRLRKFSDARSGPYNSSSLRDGSTIGNIYRHYMHDGDPYESSDDEHSEPGLPDHLSRSRDYWNDQASGHGFPSSPISSKMKRSLTANLRGKAGVEEAKETSHGYAPKFALLNQSKNYLAVQHVTPSTSQGVGHSSSYGDTRNLLELAQGTHSTKHKQSSSPQNGQLAARSGLPSEQALLHLKKKHPFAQRPQVIISPADNDSLRNNQVAERSNVQDRLPLEREVSKALRRASGYSTYSNGSIQSQPDRYCDLPSETSTYKAIQTLLRRNVEITPPSDTESVKRGGKVMPFQARGFYDQQAIGENWATTRQQNVVRVPINHNGSFPDSPPESFADEAESPVAHQNSTLEEDLNDWETVGDSLAGMPPLPEFFGGTVRRAGSSIANHSDDGSTISPIPEIDSFSSTERITQHPGNIEYSGDYRQRDLKKSRIPVILPVFNEHKVNGYLSDSTRIRPVPNPFKSFPRPLLLQANPFKSTPAKVTSTTPVIKPQHQQSYYFPPNTKNGLPYTREERDIADEKSARLGRQRGEGQRSSRDSSWMDDFGEPGPMITTTQSQFHGTYQPNDNSLATNNLASYRNHHRARYTPQENHYANDRILEWQSKSEIDAFGLRDSQRRDVNEYSKQSRDQLVKGPPGAFYQGVRSGQDTKPATWAHRENRPSQQPRGSIRDLPTNALRPLSLLSGRRPSTPIEQIIPDPSKLRNGGFVYRSPLAPPKRYSWQQLYNPSQMRKIHEAARADGLFSSQQSIPGGSKTKIVGAQKHLYEAPRLTPFQRESPDEAELIQERKKISTVALVVCATFPPLLLLYAIGTLDGLMCCWTKGQCSSFEKRHKRIAYIMITDLDMDEELVHRIFQRRGMFSSSVRKVASTVPSIPIASSFANSAPRATASKAFSYRSHQRRYSSSKPSSPADGSKGVAQGQSVPTTPAQARPDGEKKTSRSSRKKARDTAAAGKAQEDSLHNLPKISASDFFSLHRPISLTNSFPKTVTDDAFAAIFTPRTKSNNKATEVISTLTQTLENLDTVTGEMKQLKIGPQQEQWNEETDELRAAITAESYRKAEVQHLDSTPEESAMNFPRHILSGRYRPFNPPPAPVPMNTADSLAAGAEAAAERRTYISVLRIDEFKHQNGDITYNAHSSPFVPEIPSTDAGKIEPKSKKFLERMEARQRHSRLRRAMELNDMYAISVKRQRKLKMKKHKYKKLMRRTRNLRRRLDRN</sequence>
<feature type="compositionally biased region" description="Low complexity" evidence="5">
    <location>
        <begin position="1177"/>
        <end position="1189"/>
    </location>
</feature>
<feature type="region of interest" description="Disordered" evidence="5">
    <location>
        <begin position="465"/>
        <end position="493"/>
    </location>
</feature>
<feature type="region of interest" description="Disordered" evidence="5">
    <location>
        <begin position="1"/>
        <end position="80"/>
    </location>
</feature>
<feature type="region of interest" description="Disordered" evidence="5">
    <location>
        <begin position="94"/>
        <end position="127"/>
    </location>
</feature>
<evidence type="ECO:0000259" key="6">
    <source>
        <dbReference type="SMART" id="SM01155"/>
    </source>
</evidence>
<evidence type="ECO:0000256" key="4">
    <source>
        <dbReference type="ARBA" id="ARBA00035682"/>
    </source>
</evidence>
<dbReference type="SMART" id="SM01155">
    <property type="entry name" value="DUF1713"/>
    <property type="match status" value="1"/>
</dbReference>
<dbReference type="PANTHER" id="PTHR32035:SF3">
    <property type="entry name" value="SMALL RIBOSOMAL SUBUNIT PROTEIN MS38"/>
    <property type="match status" value="1"/>
</dbReference>
<name>A0A8H4RUT9_9HELO</name>
<proteinExistence type="inferred from homology"/>
<dbReference type="EMBL" id="JAAMPI010000119">
    <property type="protein sequence ID" value="KAF4635440.1"/>
    <property type="molecule type" value="Genomic_DNA"/>
</dbReference>
<feature type="compositionally biased region" description="Polar residues" evidence="5">
    <location>
        <begin position="825"/>
        <end position="844"/>
    </location>
</feature>
<feature type="compositionally biased region" description="Polar residues" evidence="5">
    <location>
        <begin position="95"/>
        <end position="115"/>
    </location>
</feature>
<reference evidence="7 8" key="1">
    <citation type="submission" date="2020-03" db="EMBL/GenBank/DDBJ databases">
        <title>Draft Genome Sequence of Cudoniella acicularis.</title>
        <authorList>
            <person name="Buettner E."/>
            <person name="Kellner H."/>
        </authorList>
    </citation>
    <scope>NUCLEOTIDE SEQUENCE [LARGE SCALE GENOMIC DNA]</scope>
    <source>
        <strain evidence="7 8">DSM 108380</strain>
    </source>
</reference>
<feature type="compositionally biased region" description="Polar residues" evidence="5">
    <location>
        <begin position="41"/>
        <end position="53"/>
    </location>
</feature>
<evidence type="ECO:0000313" key="8">
    <source>
        <dbReference type="Proteomes" id="UP000566819"/>
    </source>
</evidence>
<evidence type="ECO:0000256" key="2">
    <source>
        <dbReference type="ARBA" id="ARBA00023128"/>
    </source>
</evidence>